<proteinExistence type="predicted"/>
<dbReference type="RefSeq" id="WP_140928461.1">
    <property type="nucleotide sequence ID" value="NZ_VFSU01000026.1"/>
</dbReference>
<dbReference type="EMBL" id="VFSU01000026">
    <property type="protein sequence ID" value="TPE60525.1"/>
    <property type="molecule type" value="Genomic_DNA"/>
</dbReference>
<evidence type="ECO:0008006" key="4">
    <source>
        <dbReference type="Google" id="ProtNLM"/>
    </source>
</evidence>
<organism evidence="2 3">
    <name type="scientific">Sandaracinobacter neustonicus</name>
    <dbReference type="NCBI Taxonomy" id="1715348"/>
    <lineage>
        <taxon>Bacteria</taxon>
        <taxon>Pseudomonadati</taxon>
        <taxon>Pseudomonadota</taxon>
        <taxon>Alphaproteobacteria</taxon>
        <taxon>Sphingomonadales</taxon>
        <taxon>Sphingosinicellaceae</taxon>
        <taxon>Sandaracinobacter</taxon>
    </lineage>
</organism>
<dbReference type="Pfam" id="PF04390">
    <property type="entry name" value="LptE"/>
    <property type="match status" value="1"/>
</dbReference>
<dbReference type="GO" id="GO:0043165">
    <property type="term" value="P:Gram-negative-bacterium-type cell outer membrane assembly"/>
    <property type="evidence" value="ECO:0007669"/>
    <property type="project" value="InterPro"/>
</dbReference>
<evidence type="ECO:0000256" key="1">
    <source>
        <dbReference type="SAM" id="SignalP"/>
    </source>
</evidence>
<dbReference type="Gene3D" id="3.30.160.150">
    <property type="entry name" value="Lipoprotein like domain"/>
    <property type="match status" value="1"/>
</dbReference>
<evidence type="ECO:0000313" key="3">
    <source>
        <dbReference type="Proteomes" id="UP000319897"/>
    </source>
</evidence>
<keyword evidence="1" id="KW-0732">Signal</keyword>
<feature type="signal peptide" evidence="1">
    <location>
        <begin position="1"/>
        <end position="19"/>
    </location>
</feature>
<feature type="chain" id="PRO_5021357910" description="LPS-assembly lipoprotein" evidence="1">
    <location>
        <begin position="20"/>
        <end position="166"/>
    </location>
</feature>
<reference evidence="2 3" key="1">
    <citation type="submission" date="2019-06" db="EMBL/GenBank/DDBJ databases">
        <authorList>
            <person name="Lee I."/>
            <person name="Jang G.I."/>
            <person name="Hwang C.Y."/>
        </authorList>
    </citation>
    <scope>NUCLEOTIDE SEQUENCE [LARGE SCALE GENOMIC DNA]</scope>
    <source>
        <strain evidence="2 3">PAMC 28131</strain>
    </source>
</reference>
<comment type="caution">
    <text evidence="2">The sequence shown here is derived from an EMBL/GenBank/DDBJ whole genome shotgun (WGS) entry which is preliminary data.</text>
</comment>
<protein>
    <recommendedName>
        <fullName evidence="4">LPS-assembly lipoprotein</fullName>
    </recommendedName>
</protein>
<accession>A0A501XJA0</accession>
<evidence type="ECO:0000313" key="2">
    <source>
        <dbReference type="EMBL" id="TPE60525.1"/>
    </source>
</evidence>
<gene>
    <name evidence="2" type="ORF">FJQ54_11025</name>
</gene>
<dbReference type="PROSITE" id="PS51257">
    <property type="entry name" value="PROKAR_LIPOPROTEIN"/>
    <property type="match status" value="1"/>
</dbReference>
<sequence length="166" mass="17760">MKWLIPLLLPLALAGCQLAPVYSGGSSGEAQTLLSGVEIMPIADKSGFMVRDRLVERMNPSGNATLRLEVALDDDIIGFGVRGDNSIIRERRTLRARYRLIEIATGAVLLDTTASADAGIDVVSSEYAVVAAEATALERLSRDIADQIVARLALLARTQKTAQAPQ</sequence>
<dbReference type="AlphaFoldDB" id="A0A501XJA0"/>
<name>A0A501XJA0_9SPHN</name>
<keyword evidence="3" id="KW-1185">Reference proteome</keyword>
<dbReference type="OrthoDB" id="7471538at2"/>
<dbReference type="SUPFAM" id="SSF159594">
    <property type="entry name" value="XCC0632-like"/>
    <property type="match status" value="1"/>
</dbReference>
<dbReference type="Proteomes" id="UP000319897">
    <property type="component" value="Unassembled WGS sequence"/>
</dbReference>
<dbReference type="GO" id="GO:0019867">
    <property type="term" value="C:outer membrane"/>
    <property type="evidence" value="ECO:0007669"/>
    <property type="project" value="InterPro"/>
</dbReference>
<dbReference type="InterPro" id="IPR007485">
    <property type="entry name" value="LPS_assembly_LptE"/>
</dbReference>